<organism evidence="2 3">
    <name type="scientific">Pedococcus aerophilus</name>
    <dbReference type="NCBI Taxonomy" id="436356"/>
    <lineage>
        <taxon>Bacteria</taxon>
        <taxon>Bacillati</taxon>
        <taxon>Actinomycetota</taxon>
        <taxon>Actinomycetes</taxon>
        <taxon>Micrococcales</taxon>
        <taxon>Intrasporangiaceae</taxon>
        <taxon>Pedococcus</taxon>
    </lineage>
</organism>
<feature type="chain" id="PRO_5046767205" description="Lipoprotein" evidence="1">
    <location>
        <begin position="23"/>
        <end position="289"/>
    </location>
</feature>
<dbReference type="RefSeq" id="WP_344196187.1">
    <property type="nucleotide sequence ID" value="NZ_BAAARN010000005.1"/>
</dbReference>
<dbReference type="EMBL" id="BAAARN010000005">
    <property type="protein sequence ID" value="GAA2739700.1"/>
    <property type="molecule type" value="Genomic_DNA"/>
</dbReference>
<proteinExistence type="predicted"/>
<keyword evidence="1" id="KW-0732">Signal</keyword>
<protein>
    <recommendedName>
        <fullName evidence="4">Lipoprotein</fullName>
    </recommendedName>
</protein>
<accession>A0ABN3UWP5</accession>
<evidence type="ECO:0000313" key="2">
    <source>
        <dbReference type="EMBL" id="GAA2739700.1"/>
    </source>
</evidence>
<feature type="signal peptide" evidence="1">
    <location>
        <begin position="1"/>
        <end position="22"/>
    </location>
</feature>
<dbReference type="Proteomes" id="UP001501326">
    <property type="component" value="Unassembled WGS sequence"/>
</dbReference>
<gene>
    <name evidence="2" type="ORF">GCM10009867_36820</name>
</gene>
<keyword evidence="3" id="KW-1185">Reference proteome</keyword>
<evidence type="ECO:0000256" key="1">
    <source>
        <dbReference type="SAM" id="SignalP"/>
    </source>
</evidence>
<evidence type="ECO:0008006" key="4">
    <source>
        <dbReference type="Google" id="ProtNLM"/>
    </source>
</evidence>
<evidence type="ECO:0000313" key="3">
    <source>
        <dbReference type="Proteomes" id="UP001501326"/>
    </source>
</evidence>
<dbReference type="PROSITE" id="PS51257">
    <property type="entry name" value="PROKAR_LIPOPROTEIN"/>
    <property type="match status" value="1"/>
</dbReference>
<name>A0ABN3UWP5_9MICO</name>
<sequence length="289" mass="29917">MARKGVAVVVAALVTLSGCAQRAEPDAQRFLDHARDVAAAWSTADQQERWESSLIPLGPLTVEPDWSGHESLMAGVHAGALEWVSEKVGDDAASGTVRYADGSTESVTTLGARATLSELFHGGEATCPTTCTSAVVNAADLTTVRLLTARGPASVPAWAFHLEGLAEPVLRVAVAGLDARGDIEPRVPGTDRARGLQGLVGATVLLGEQGSTLTVRLPMTACSPAPRAEVLETATVVVVGATQPEPRRGDACAAVVRDQDVTVTLERPLGQRVLVTTGGRLVLPAAQPS</sequence>
<comment type="caution">
    <text evidence="2">The sequence shown here is derived from an EMBL/GenBank/DDBJ whole genome shotgun (WGS) entry which is preliminary data.</text>
</comment>
<reference evidence="2 3" key="1">
    <citation type="journal article" date="2019" name="Int. J. Syst. Evol. Microbiol.">
        <title>The Global Catalogue of Microorganisms (GCM) 10K type strain sequencing project: providing services to taxonomists for standard genome sequencing and annotation.</title>
        <authorList>
            <consortium name="The Broad Institute Genomics Platform"/>
            <consortium name="The Broad Institute Genome Sequencing Center for Infectious Disease"/>
            <person name="Wu L."/>
            <person name="Ma J."/>
        </authorList>
    </citation>
    <scope>NUCLEOTIDE SEQUENCE [LARGE SCALE GENOMIC DNA]</scope>
    <source>
        <strain evidence="2 3">JCM 16378</strain>
    </source>
</reference>